<proteinExistence type="predicted"/>
<dbReference type="Gene3D" id="3.40.630.30">
    <property type="match status" value="1"/>
</dbReference>
<dbReference type="GeneID" id="300116242"/>
<reference evidence="6 8" key="2">
    <citation type="submission" date="2020-03" db="EMBL/GenBank/DDBJ databases">
        <title>Genome mining and metabolic profiling illuminate the polycyclic tetramate macrolactams from Streptomyces koyangensis SCSIO 5802.</title>
        <authorList>
            <person name="Ding W."/>
        </authorList>
    </citation>
    <scope>NUCLEOTIDE SEQUENCE [LARGE SCALE GENOMIC DNA]</scope>
    <source>
        <strain evidence="6 8">SCSIO 5802</strain>
    </source>
</reference>
<dbReference type="InterPro" id="IPR045039">
    <property type="entry name" value="NSI-like"/>
</dbReference>
<organism evidence="5 7">
    <name type="scientific">Streptomyces koyangensis</name>
    <dbReference type="NCBI Taxonomy" id="188770"/>
    <lineage>
        <taxon>Bacteria</taxon>
        <taxon>Bacillati</taxon>
        <taxon>Actinomycetota</taxon>
        <taxon>Actinomycetes</taxon>
        <taxon>Kitasatosporales</taxon>
        <taxon>Streptomycetaceae</taxon>
        <taxon>Streptomyces</taxon>
        <taxon>Streptomyces aurantiacus group</taxon>
    </lineage>
</organism>
<dbReference type="EMBL" id="CP031742">
    <property type="protein sequence ID" value="AXQ59020.1"/>
    <property type="molecule type" value="Genomic_DNA"/>
</dbReference>
<keyword evidence="1 5" id="KW-0808">Transferase</keyword>
<keyword evidence="2 5" id="KW-0012">Acyltransferase</keyword>
<dbReference type="Pfam" id="PF13508">
    <property type="entry name" value="Acetyltransf_7"/>
    <property type="match status" value="1"/>
</dbReference>
<evidence type="ECO:0000259" key="4">
    <source>
        <dbReference type="PROSITE" id="PS51186"/>
    </source>
</evidence>
<dbReference type="PROSITE" id="PS51186">
    <property type="entry name" value="GNAT"/>
    <property type="match status" value="1"/>
</dbReference>
<evidence type="ECO:0000256" key="1">
    <source>
        <dbReference type="ARBA" id="ARBA00022679"/>
    </source>
</evidence>
<dbReference type="Proteomes" id="UP000596311">
    <property type="component" value="Chromosome"/>
</dbReference>
<evidence type="ECO:0000256" key="2">
    <source>
        <dbReference type="ARBA" id="ARBA00023315"/>
    </source>
</evidence>
<gene>
    <name evidence="5" type="ORF">D0C37_18985</name>
    <name evidence="6" type="ORF">G9U55_12650</name>
</gene>
<dbReference type="EMBL" id="CP049945">
    <property type="protein sequence ID" value="QRF02968.1"/>
    <property type="molecule type" value="Genomic_DNA"/>
</dbReference>
<sequence>MSSGSADDSAEAAAEHTAAPDGPAPGRAPGGNGALPAKALSVRRARTSDIPAVRTLLDSYVRKGILLDKATVTLYEDIQEFWVAERDDNAEVVGCGALHVMWEDLAEVRTLAVNPEVRGAGVGHQVLGKLLQTARWLGVRRVFCLTFEVDFFARHGFVEIGETPVDHDVYSELLRSYDEGVAEFLGLERVKPNTLGNSRMLLHL</sequence>
<keyword evidence="8" id="KW-1185">Reference proteome</keyword>
<dbReference type="NCBIfam" id="NF005921">
    <property type="entry name" value="PRK07922.1"/>
    <property type="match status" value="1"/>
</dbReference>
<dbReference type="InterPro" id="IPR000182">
    <property type="entry name" value="GNAT_dom"/>
</dbReference>
<evidence type="ECO:0000313" key="5">
    <source>
        <dbReference type="EMBL" id="AXQ59020.1"/>
    </source>
</evidence>
<dbReference type="InterPro" id="IPR016181">
    <property type="entry name" value="Acyl_CoA_acyltransferase"/>
</dbReference>
<protein>
    <submittedName>
        <fullName evidence="5">Amino-acid N-acetyltransferase</fullName>
        <ecNumber evidence="5">2.3.1.1</ecNumber>
    </submittedName>
</protein>
<evidence type="ECO:0000313" key="6">
    <source>
        <dbReference type="EMBL" id="QRF02968.1"/>
    </source>
</evidence>
<dbReference type="PANTHER" id="PTHR43626:SF4">
    <property type="entry name" value="GCN5-RELATED N-ACETYLTRANSFERASE 2, CHLOROPLASTIC"/>
    <property type="match status" value="1"/>
</dbReference>
<dbReference type="GO" id="GO:0008080">
    <property type="term" value="F:N-acetyltransferase activity"/>
    <property type="evidence" value="ECO:0007669"/>
    <property type="project" value="InterPro"/>
</dbReference>
<dbReference type="CDD" id="cd04301">
    <property type="entry name" value="NAT_SF"/>
    <property type="match status" value="1"/>
</dbReference>
<name>A0A385DM81_9ACTN</name>
<dbReference type="AlphaFoldDB" id="A0A385DM81"/>
<evidence type="ECO:0000313" key="8">
    <source>
        <dbReference type="Proteomes" id="UP000596311"/>
    </source>
</evidence>
<dbReference type="GO" id="GO:0005737">
    <property type="term" value="C:cytoplasm"/>
    <property type="evidence" value="ECO:0007669"/>
    <property type="project" value="TreeGrafter"/>
</dbReference>
<feature type="compositionally biased region" description="Low complexity" evidence="3">
    <location>
        <begin position="1"/>
        <end position="27"/>
    </location>
</feature>
<dbReference type="Proteomes" id="UP000259636">
    <property type="component" value="Chromosome"/>
</dbReference>
<accession>A0A385DM81</accession>
<feature type="domain" description="N-acetyltransferase" evidence="4">
    <location>
        <begin position="40"/>
        <end position="176"/>
    </location>
</feature>
<feature type="region of interest" description="Disordered" evidence="3">
    <location>
        <begin position="1"/>
        <end position="35"/>
    </location>
</feature>
<dbReference type="RefSeq" id="WP_101280439.1">
    <property type="nucleotide sequence ID" value="NZ_CP031742.1"/>
</dbReference>
<evidence type="ECO:0000313" key="7">
    <source>
        <dbReference type="Proteomes" id="UP000259636"/>
    </source>
</evidence>
<dbReference type="PANTHER" id="PTHR43626">
    <property type="entry name" value="ACYL-COA N-ACYLTRANSFERASE"/>
    <property type="match status" value="1"/>
</dbReference>
<evidence type="ECO:0000256" key="3">
    <source>
        <dbReference type="SAM" id="MobiDB-lite"/>
    </source>
</evidence>
<reference evidence="5 7" key="1">
    <citation type="submission" date="2018-08" db="EMBL/GenBank/DDBJ databases">
        <authorList>
            <person name="Ferrada E.E."/>
            <person name="Latorre B.A."/>
        </authorList>
    </citation>
    <scope>NUCLEOTIDE SEQUENCE [LARGE SCALE GENOMIC DNA]</scope>
    <source>
        <strain evidence="5 7">VK-A60T</strain>
    </source>
</reference>
<dbReference type="SUPFAM" id="SSF55729">
    <property type="entry name" value="Acyl-CoA N-acyltransferases (Nat)"/>
    <property type="match status" value="1"/>
</dbReference>
<dbReference type="EC" id="2.3.1.1" evidence="5"/>
<dbReference type="KEGG" id="sky:D0C37_18985"/>